<proteinExistence type="predicted"/>
<feature type="transmembrane region" description="Helical" evidence="1">
    <location>
        <begin position="6"/>
        <end position="29"/>
    </location>
</feature>
<reference evidence="2" key="1">
    <citation type="submission" date="2021-01" db="UniProtKB">
        <authorList>
            <consortium name="EnsemblMetazoa"/>
        </authorList>
    </citation>
    <scope>IDENTIFICATION</scope>
</reference>
<evidence type="ECO:0000313" key="3">
    <source>
        <dbReference type="Proteomes" id="UP000594260"/>
    </source>
</evidence>
<keyword evidence="1" id="KW-0472">Membrane</keyword>
<organism evidence="2 3">
    <name type="scientific">Varroa destructor</name>
    <name type="common">Honeybee mite</name>
    <dbReference type="NCBI Taxonomy" id="109461"/>
    <lineage>
        <taxon>Eukaryota</taxon>
        <taxon>Metazoa</taxon>
        <taxon>Ecdysozoa</taxon>
        <taxon>Arthropoda</taxon>
        <taxon>Chelicerata</taxon>
        <taxon>Arachnida</taxon>
        <taxon>Acari</taxon>
        <taxon>Parasitiformes</taxon>
        <taxon>Mesostigmata</taxon>
        <taxon>Gamasina</taxon>
        <taxon>Dermanyssoidea</taxon>
        <taxon>Varroidae</taxon>
        <taxon>Varroa</taxon>
    </lineage>
</organism>
<dbReference type="GeneID" id="111249935"/>
<accession>A0A7M7M9P0</accession>
<protein>
    <submittedName>
        <fullName evidence="2">Uncharacterized protein</fullName>
    </submittedName>
</protein>
<dbReference type="EnsemblMetazoa" id="XM_022804420">
    <property type="protein sequence ID" value="XP_022660155"/>
    <property type="gene ID" value="LOC111249935"/>
</dbReference>
<name>A0A7M7M9P0_VARDE</name>
<dbReference type="RefSeq" id="XP_022660155.1">
    <property type="nucleotide sequence ID" value="XM_022804420.1"/>
</dbReference>
<evidence type="ECO:0000256" key="1">
    <source>
        <dbReference type="SAM" id="Phobius"/>
    </source>
</evidence>
<keyword evidence="1" id="KW-1133">Transmembrane helix</keyword>
<evidence type="ECO:0000313" key="2">
    <source>
        <dbReference type="EnsemblMetazoa" id="XP_022660155"/>
    </source>
</evidence>
<keyword evidence="3" id="KW-1185">Reference proteome</keyword>
<keyword evidence="1" id="KW-0812">Transmembrane</keyword>
<dbReference type="AlphaFoldDB" id="A0A7M7M9P0"/>
<dbReference type="Proteomes" id="UP000594260">
    <property type="component" value="Unplaced"/>
</dbReference>
<sequence length="175" mass="19716">MRYYSLLSYWSILIYLSIVPVITEVPPILPTNEKELKTTLDDISYSINKLASPDFKVSPTFFERLLRSLESSDTPQPPALQGKRTLGGTLRDITKFVVNIIRRLFDLIKSNGVLESRTTLSCALDPTLRLQFRRSTKTNWLSDSTIAQPARTCQRLPASSGPAERGPVFIMPKQA</sequence>